<dbReference type="RefSeq" id="XP_040758275.1">
    <property type="nucleotide sequence ID" value="XM_040914001.1"/>
</dbReference>
<reference evidence="1 2" key="1">
    <citation type="journal article" date="2016" name="Mol. Biol. Evol.">
        <title>Comparative Genomics of Early-Diverging Mushroom-Forming Fungi Provides Insights into the Origins of Lignocellulose Decay Capabilities.</title>
        <authorList>
            <person name="Nagy L.G."/>
            <person name="Riley R."/>
            <person name="Tritt A."/>
            <person name="Adam C."/>
            <person name="Daum C."/>
            <person name="Floudas D."/>
            <person name="Sun H."/>
            <person name="Yadav J.S."/>
            <person name="Pangilinan J."/>
            <person name="Larsson K.H."/>
            <person name="Matsuura K."/>
            <person name="Barry K."/>
            <person name="Labutti K."/>
            <person name="Kuo R."/>
            <person name="Ohm R.A."/>
            <person name="Bhattacharya S.S."/>
            <person name="Shirouzu T."/>
            <person name="Yoshinaga Y."/>
            <person name="Martin F.M."/>
            <person name="Grigoriev I.V."/>
            <person name="Hibbett D.S."/>
        </authorList>
    </citation>
    <scope>NUCLEOTIDE SEQUENCE [LARGE SCALE GENOMIC DNA]</scope>
    <source>
        <strain evidence="1 2">93-53</strain>
    </source>
</reference>
<dbReference type="Proteomes" id="UP000076871">
    <property type="component" value="Unassembled WGS sequence"/>
</dbReference>
<dbReference type="InParanoid" id="A0A165B974"/>
<dbReference type="AlphaFoldDB" id="A0A165B974"/>
<dbReference type="GeneID" id="63831029"/>
<sequence>EGTMFKRFGEGVGKVVTGINVMYSNKIGSDMLSNEVMLDFDVLDASMECGIFGKMYGTSVIAVERSRTILRKLVLEREVGDNLVNEGSLRESHSTRCMVTSDGNTDAELCLNPGQRCSITHEAPV</sequence>
<feature type="non-terminal residue" evidence="1">
    <location>
        <position position="1"/>
    </location>
</feature>
<proteinExistence type="predicted"/>
<dbReference type="EMBL" id="KV427683">
    <property type="protein sequence ID" value="KZT00535.1"/>
    <property type="molecule type" value="Genomic_DNA"/>
</dbReference>
<organism evidence="1 2">
    <name type="scientific">Laetiporus sulphureus 93-53</name>
    <dbReference type="NCBI Taxonomy" id="1314785"/>
    <lineage>
        <taxon>Eukaryota</taxon>
        <taxon>Fungi</taxon>
        <taxon>Dikarya</taxon>
        <taxon>Basidiomycota</taxon>
        <taxon>Agaricomycotina</taxon>
        <taxon>Agaricomycetes</taxon>
        <taxon>Polyporales</taxon>
        <taxon>Laetiporus</taxon>
    </lineage>
</organism>
<gene>
    <name evidence="1" type="ORF">LAESUDRAFT_801630</name>
</gene>
<protein>
    <submittedName>
        <fullName evidence="1">Uncharacterized protein</fullName>
    </submittedName>
</protein>
<accession>A0A165B974</accession>
<evidence type="ECO:0000313" key="1">
    <source>
        <dbReference type="EMBL" id="KZT00535.1"/>
    </source>
</evidence>
<name>A0A165B974_9APHY</name>
<evidence type="ECO:0000313" key="2">
    <source>
        <dbReference type="Proteomes" id="UP000076871"/>
    </source>
</evidence>
<keyword evidence="2" id="KW-1185">Reference proteome</keyword>